<evidence type="ECO:0000313" key="7">
    <source>
        <dbReference type="Proteomes" id="UP000029084"/>
    </source>
</evidence>
<dbReference type="EMBL" id="CP012172">
    <property type="protein sequence ID" value="AKV74516.1"/>
    <property type="molecule type" value="Genomic_DNA"/>
</dbReference>
<evidence type="ECO:0000313" key="12">
    <source>
        <dbReference type="Proteomes" id="UP000068832"/>
    </source>
</evidence>
<reference evidence="9 10" key="2">
    <citation type="journal article" date="2015" name="Genome Announc.">
        <title>Complete Genome Sequences of Evolved Arsenate-Resistant Metallosphaera sedula Strains.</title>
        <authorList>
            <person name="Ai C."/>
            <person name="McCarthy S."/>
            <person name="Schackwitz W."/>
            <person name="Martin J."/>
            <person name="Lipzen A."/>
            <person name="Blum P."/>
        </authorList>
    </citation>
    <scope>NUCLEOTIDE SEQUENCE [LARGE SCALE GENOMIC DNA]</scope>
    <source>
        <strain evidence="4 10">ARS120-1</strain>
        <strain evidence="5 9">ARS120-2</strain>
        <strain evidence="2 12">ARS50-1</strain>
        <strain evidence="3 11">ARS50-2</strain>
    </source>
</reference>
<evidence type="ECO:0000313" key="9">
    <source>
        <dbReference type="Proteomes" id="UP000061362"/>
    </source>
</evidence>
<dbReference type="Proteomes" id="UP000029084">
    <property type="component" value="Chromosome"/>
</dbReference>
<dbReference type="Proteomes" id="UP000061362">
    <property type="component" value="Chromosome"/>
</dbReference>
<evidence type="ECO:0000313" key="10">
    <source>
        <dbReference type="Proteomes" id="UP000062398"/>
    </source>
</evidence>
<evidence type="ECO:0000313" key="1">
    <source>
        <dbReference type="EMBL" id="AIM27659.1"/>
    </source>
</evidence>
<accession>A0A088E5E6</accession>
<dbReference type="EMBL" id="CP012176">
    <property type="protein sequence ID" value="AKV83490.1"/>
    <property type="molecule type" value="Genomic_DNA"/>
</dbReference>
<evidence type="ECO:0000313" key="2">
    <source>
        <dbReference type="EMBL" id="AKV74516.1"/>
    </source>
</evidence>
<name>A0A088E5E6_9CREN</name>
<dbReference type="OMA" id="MCIFDEI"/>
<dbReference type="EMBL" id="CP008822">
    <property type="protein sequence ID" value="AIM27659.1"/>
    <property type="molecule type" value="Genomic_DNA"/>
</dbReference>
<dbReference type="EMBL" id="CP012173">
    <property type="protein sequence ID" value="AKV76755.1"/>
    <property type="molecule type" value="Genomic_DNA"/>
</dbReference>
<evidence type="ECO:0000313" key="11">
    <source>
        <dbReference type="Proteomes" id="UP000062475"/>
    </source>
</evidence>
<dbReference type="Proteomes" id="UP000068832">
    <property type="component" value="Chromosome"/>
</dbReference>
<dbReference type="EMBL" id="CP012174">
    <property type="protein sequence ID" value="AKV79006.1"/>
    <property type="molecule type" value="Genomic_DNA"/>
</dbReference>
<dbReference type="Proteomes" id="UP000062475">
    <property type="component" value="Chromosome"/>
</dbReference>
<dbReference type="EMBL" id="CP012175">
    <property type="protein sequence ID" value="AKV81251.1"/>
    <property type="molecule type" value="Genomic_DNA"/>
</dbReference>
<evidence type="ECO:0000313" key="4">
    <source>
        <dbReference type="EMBL" id="AKV79006.1"/>
    </source>
</evidence>
<dbReference type="Proteomes" id="UP000056255">
    <property type="component" value="Chromosome"/>
</dbReference>
<dbReference type="PATRIC" id="fig|43687.5.peg.1649"/>
<dbReference type="Proteomes" id="UP000062398">
    <property type="component" value="Chromosome"/>
</dbReference>
<reference evidence="6 8" key="3">
    <citation type="submission" date="2015-07" db="EMBL/GenBank/DDBJ databases">
        <title>Physiological, transcriptional responses and genome re-sequencing of acid resistant extremely thermoacidophilic Metallosphaera sedula SARC-M1.</title>
        <authorList>
            <person name="Ai C."/>
            <person name="McCarthy S."/>
            <person name="Eckrich V."/>
            <person name="Rudrappa D."/>
            <person name="Qiu G."/>
            <person name="Blum P."/>
        </authorList>
    </citation>
    <scope>NUCLEOTIDE SEQUENCE [LARGE SCALE GENOMIC DNA]</scope>
    <source>
        <strain evidence="6 8">SARC-M1</strain>
    </source>
</reference>
<evidence type="ECO:0000313" key="5">
    <source>
        <dbReference type="EMBL" id="AKV81251.1"/>
    </source>
</evidence>
<reference evidence="1 7" key="1">
    <citation type="journal article" date="2014" name="J. Bacteriol.">
        <title>Role of an Archaeal PitA Transporter in the Copper and Arsenic Resistance of Metallosphaera sedula, an Extreme Thermoacidophile.</title>
        <authorList>
            <person name="McCarthy S."/>
            <person name="Ai C."/>
            <person name="Wheaton G."/>
            <person name="Tevatia R."/>
            <person name="Eckrich V."/>
            <person name="Kelly R."/>
            <person name="Blum P."/>
        </authorList>
    </citation>
    <scope>NUCLEOTIDE SEQUENCE [LARGE SCALE GENOMIC DNA]</scope>
    <source>
        <strain evidence="1 7">CuR1</strain>
    </source>
</reference>
<sequence>MRNWGYWIHGVTMATIQIAPHVREMLNTHGFDRKVTLPIKMVSNMDAVINTALPKSVVGVIAVLNPDTGSCDQVKNTVQRVRPNAYTMCLFDEGYPSNIISIYYK</sequence>
<protein>
    <submittedName>
        <fullName evidence="1">Uncharacterized protein</fullName>
    </submittedName>
</protein>
<evidence type="ECO:0000313" key="3">
    <source>
        <dbReference type="EMBL" id="AKV76755.1"/>
    </source>
</evidence>
<dbReference type="AlphaFoldDB" id="A0A088E5E6"/>
<evidence type="ECO:0000313" key="8">
    <source>
        <dbReference type="Proteomes" id="UP000056255"/>
    </source>
</evidence>
<gene>
    <name evidence="1" type="ORF">HA72_1519</name>
    <name evidence="2" type="ORF">MsedA_1541</name>
    <name evidence="3" type="ORF">MsedB_1543</name>
    <name evidence="4" type="ORF">MsedC_1541</name>
    <name evidence="5" type="ORF">MsedD_1542</name>
    <name evidence="6" type="ORF">MsedE_1547</name>
</gene>
<proteinExistence type="predicted"/>
<evidence type="ECO:0000313" key="6">
    <source>
        <dbReference type="EMBL" id="AKV83490.1"/>
    </source>
</evidence>
<organism evidence="1 7">
    <name type="scientific">Metallosphaera sedula</name>
    <dbReference type="NCBI Taxonomy" id="43687"/>
    <lineage>
        <taxon>Archaea</taxon>
        <taxon>Thermoproteota</taxon>
        <taxon>Thermoprotei</taxon>
        <taxon>Sulfolobales</taxon>
        <taxon>Sulfolobaceae</taxon>
        <taxon>Metallosphaera</taxon>
    </lineage>
</organism>